<dbReference type="Gene3D" id="3.40.50.2000">
    <property type="entry name" value="Glycogen Phosphorylase B"/>
    <property type="match status" value="2"/>
</dbReference>
<dbReference type="InterPro" id="IPR050271">
    <property type="entry name" value="UDP-glycosyltransferase"/>
</dbReference>
<dbReference type="SUPFAM" id="SSF53756">
    <property type="entry name" value="UDP-Glycosyltransferase/glycogen phosphorylase"/>
    <property type="match status" value="1"/>
</dbReference>
<comment type="caution">
    <text evidence="3">The sequence shown here is derived from an EMBL/GenBank/DDBJ whole genome shotgun (WGS) entry which is preliminary data.</text>
</comment>
<evidence type="ECO:0000313" key="3">
    <source>
        <dbReference type="EMBL" id="KAK9803370.1"/>
    </source>
</evidence>
<organism evidence="3 4">
    <name type="scientific">Symbiochloris irregularis</name>
    <dbReference type="NCBI Taxonomy" id="706552"/>
    <lineage>
        <taxon>Eukaryota</taxon>
        <taxon>Viridiplantae</taxon>
        <taxon>Chlorophyta</taxon>
        <taxon>core chlorophytes</taxon>
        <taxon>Trebouxiophyceae</taxon>
        <taxon>Trebouxiales</taxon>
        <taxon>Trebouxiaceae</taxon>
        <taxon>Symbiochloris</taxon>
    </lineage>
</organism>
<proteinExistence type="predicted"/>
<keyword evidence="2" id="KW-0808">Transferase</keyword>
<dbReference type="InterPro" id="IPR002213">
    <property type="entry name" value="UDP_glucos_trans"/>
</dbReference>
<accession>A0AAW1P118</accession>
<reference evidence="3 4" key="1">
    <citation type="journal article" date="2024" name="Nat. Commun.">
        <title>Phylogenomics reveals the evolutionary origins of lichenization in chlorophyte algae.</title>
        <authorList>
            <person name="Puginier C."/>
            <person name="Libourel C."/>
            <person name="Otte J."/>
            <person name="Skaloud P."/>
            <person name="Haon M."/>
            <person name="Grisel S."/>
            <person name="Petersen M."/>
            <person name="Berrin J.G."/>
            <person name="Delaux P.M."/>
            <person name="Dal Grande F."/>
            <person name="Keller J."/>
        </authorList>
    </citation>
    <scope>NUCLEOTIDE SEQUENCE [LARGE SCALE GENOMIC DNA]</scope>
    <source>
        <strain evidence="3 4">SAG 2036</strain>
    </source>
</reference>
<gene>
    <name evidence="3" type="ORF">WJX73_010182</name>
</gene>
<protein>
    <submittedName>
        <fullName evidence="3">Uncharacterized protein</fullName>
    </submittedName>
</protein>
<keyword evidence="1" id="KW-0328">Glycosyltransferase</keyword>
<name>A0AAW1P118_9CHLO</name>
<evidence type="ECO:0000256" key="2">
    <source>
        <dbReference type="ARBA" id="ARBA00022679"/>
    </source>
</evidence>
<sequence>MHNIAVELRARGHELKYLFPSDMQDLADTLRLPQNAQLKFEPIQKASQLLDAGNELRRLGKQHEMFKLLALHTNMSKGAIADDSAVAAVQAFKPDLILYDVAFPTGLPVATKLGIATVGFWVVAPLGNFVTYFAGSPASPAVMPQFPGWYPQPLGYLDRLRNAGSWAFGLMIIRAFENVYDPMWHNYGMKHTGYLREAQKSAAVIYQTDWAFAPAMAMSPHTHVVGALTAKPAQPLTGDLKAFCEAAAAEGKGVVFISFGTSSTPDDLILRGVSQAVAKVPQLRFIWKVTATEQQSMKQAGIPIPGNAQVVEYAPQQDLLGHPAIIGFVTQGGTNSILEGLYHGVPMIVVPLLGEQPFNSRQVSLQACVCVYSIVLVRMPGSA</sequence>
<keyword evidence="4" id="KW-1185">Reference proteome</keyword>
<evidence type="ECO:0000256" key="1">
    <source>
        <dbReference type="ARBA" id="ARBA00022676"/>
    </source>
</evidence>
<dbReference type="Proteomes" id="UP001465755">
    <property type="component" value="Unassembled WGS sequence"/>
</dbReference>
<dbReference type="AlphaFoldDB" id="A0AAW1P118"/>
<dbReference type="CDD" id="cd03784">
    <property type="entry name" value="GT1_Gtf-like"/>
    <property type="match status" value="1"/>
</dbReference>
<dbReference type="PANTHER" id="PTHR48043:SF145">
    <property type="entry name" value="FI06409P-RELATED"/>
    <property type="match status" value="1"/>
</dbReference>
<dbReference type="Pfam" id="PF00201">
    <property type="entry name" value="UDPGT"/>
    <property type="match status" value="1"/>
</dbReference>
<evidence type="ECO:0000313" key="4">
    <source>
        <dbReference type="Proteomes" id="UP001465755"/>
    </source>
</evidence>
<dbReference type="GO" id="GO:0008194">
    <property type="term" value="F:UDP-glycosyltransferase activity"/>
    <property type="evidence" value="ECO:0007669"/>
    <property type="project" value="InterPro"/>
</dbReference>
<dbReference type="EMBL" id="JALJOQ010000060">
    <property type="protein sequence ID" value="KAK9803370.1"/>
    <property type="molecule type" value="Genomic_DNA"/>
</dbReference>
<dbReference type="PANTHER" id="PTHR48043">
    <property type="entry name" value="EG:EG0003.4 PROTEIN-RELATED"/>
    <property type="match status" value="1"/>
</dbReference>